<dbReference type="AlphaFoldDB" id="A0A928Q2Q2"/>
<dbReference type="SUPFAM" id="SSF55116">
    <property type="entry name" value="Formiminotransferase domain of formiminotransferase-cyclodeaminase"/>
    <property type="match status" value="2"/>
</dbReference>
<protein>
    <recommendedName>
        <fullName evidence="3">glutamate formimidoyltransferase</fullName>
        <ecNumber evidence="3">2.1.2.5</ecNumber>
    </recommendedName>
</protein>
<dbReference type="Pfam" id="PF02971">
    <property type="entry name" value="FTCD"/>
    <property type="match status" value="1"/>
</dbReference>
<keyword evidence="5 10" id="KW-0808">Transferase</keyword>
<organism evidence="10 11">
    <name type="scientific">Faecalispora sporosphaeroides</name>
    <dbReference type="NCBI Taxonomy" id="1549"/>
    <lineage>
        <taxon>Bacteria</taxon>
        <taxon>Bacillati</taxon>
        <taxon>Bacillota</taxon>
        <taxon>Clostridia</taxon>
        <taxon>Eubacteriales</taxon>
        <taxon>Oscillospiraceae</taxon>
        <taxon>Faecalispora</taxon>
    </lineage>
</organism>
<dbReference type="PANTHER" id="PTHR12234">
    <property type="entry name" value="FORMIMINOTRANSFERASE-CYCLODEAMINASE"/>
    <property type="match status" value="1"/>
</dbReference>
<evidence type="ECO:0000256" key="3">
    <source>
        <dbReference type="ARBA" id="ARBA00012252"/>
    </source>
</evidence>
<evidence type="ECO:0000256" key="2">
    <source>
        <dbReference type="ARBA" id="ARBA00005082"/>
    </source>
</evidence>
<dbReference type="RefSeq" id="WP_020072018.1">
    <property type="nucleotide sequence ID" value="NZ_JBKWRC010000001.1"/>
</dbReference>
<dbReference type="Proteomes" id="UP000754750">
    <property type="component" value="Unassembled WGS sequence"/>
</dbReference>
<evidence type="ECO:0000256" key="5">
    <source>
        <dbReference type="ARBA" id="ARBA00022679"/>
    </source>
</evidence>
<keyword evidence="7" id="KW-0290">Folate-binding</keyword>
<dbReference type="InterPro" id="IPR022384">
    <property type="entry name" value="FormiminoTrfase_cat_dom_sf"/>
</dbReference>
<evidence type="ECO:0000256" key="1">
    <source>
        <dbReference type="ARBA" id="ARBA00004496"/>
    </source>
</evidence>
<keyword evidence="6" id="KW-0369">Histidine metabolism</keyword>
<sequence length="297" mass="33097">MMNKILECVPNFSEGRDLEKVEKIVSSFRGKEDVKLLDYSTDKDHNRCVVTVVGEPEAVRDAVIEAIGVATELIDMTKHEGQHPRMGATDVVPFIPVRNCTVDEANEIAKQVGAAIAEKFGVPSFLYEKSATAPHRENLSEIRKGQFEGMPEKMKDSKWKPDFGPDHIHPTAGVTAIGARMPLVAFNINLDTPNLEIATQIARKVRFIGGGFRFVKAMGVMLEDRNIAQVSMNLTDYTKSAVYRVFETVKMEARRYGVNVVGSEVIGLVPMAALIDCAEYYLQIENFNMDQVLETRL</sequence>
<dbReference type="NCBIfam" id="TIGR02024">
    <property type="entry name" value="FtcD"/>
    <property type="match status" value="1"/>
</dbReference>
<gene>
    <name evidence="10" type="primary">ftcD</name>
    <name evidence="10" type="ORF">E7512_06260</name>
</gene>
<dbReference type="Pfam" id="PF07837">
    <property type="entry name" value="FTCD_N"/>
    <property type="match status" value="1"/>
</dbReference>
<evidence type="ECO:0000313" key="11">
    <source>
        <dbReference type="Proteomes" id="UP000754750"/>
    </source>
</evidence>
<dbReference type="Gene3D" id="3.30.70.670">
    <property type="entry name" value="Formiminotransferase, C-terminal subdomain"/>
    <property type="match status" value="1"/>
</dbReference>
<name>A0A928Q2Q2_9FIRM</name>
<comment type="caution">
    <text evidence="10">The sequence shown here is derived from an EMBL/GenBank/DDBJ whole genome shotgun (WGS) entry which is preliminary data.</text>
</comment>
<dbReference type="Gene3D" id="3.30.990.10">
    <property type="entry name" value="Formiminotransferase, N-terminal subdomain"/>
    <property type="match status" value="1"/>
</dbReference>
<dbReference type="EC" id="2.1.2.5" evidence="3"/>
<dbReference type="SMART" id="SM01221">
    <property type="entry name" value="FTCD"/>
    <property type="match status" value="1"/>
</dbReference>
<evidence type="ECO:0000259" key="9">
    <source>
        <dbReference type="SMART" id="SM01222"/>
    </source>
</evidence>
<dbReference type="InterPro" id="IPR004227">
    <property type="entry name" value="Formiminotransferase_cat"/>
</dbReference>
<dbReference type="InterPro" id="IPR012886">
    <property type="entry name" value="Formiminotransferase_N"/>
</dbReference>
<comment type="pathway">
    <text evidence="2">Amino-acid degradation; L-histidine degradation into L-glutamate; L-glutamate from N-formimidoyl-L-glutamate (transferase route): step 1/1.</text>
</comment>
<accession>A0A928Q2Q2</accession>
<proteinExistence type="predicted"/>
<dbReference type="InterPro" id="IPR037070">
    <property type="entry name" value="Formiminotransferase_C_sf"/>
</dbReference>
<feature type="domain" description="Formiminotransferase C-terminal subdomain" evidence="8">
    <location>
        <begin position="182"/>
        <end position="296"/>
    </location>
</feature>
<evidence type="ECO:0000256" key="4">
    <source>
        <dbReference type="ARBA" id="ARBA00022490"/>
    </source>
</evidence>
<dbReference type="GO" id="GO:0030409">
    <property type="term" value="F:glutamate formimidoyltransferase activity"/>
    <property type="evidence" value="ECO:0007669"/>
    <property type="project" value="UniProtKB-EC"/>
</dbReference>
<dbReference type="GO" id="GO:0005542">
    <property type="term" value="F:folic acid binding"/>
    <property type="evidence" value="ECO:0007669"/>
    <property type="project" value="UniProtKB-KW"/>
</dbReference>
<feature type="domain" description="Formiminotransferase N-terminal subdomain" evidence="9">
    <location>
        <begin position="4"/>
        <end position="181"/>
    </location>
</feature>
<dbReference type="PANTHER" id="PTHR12234:SF8">
    <property type="entry name" value="FORMIMINOTRANSFERASE-CYCLODEAMINASE"/>
    <property type="match status" value="1"/>
</dbReference>
<evidence type="ECO:0000256" key="6">
    <source>
        <dbReference type="ARBA" id="ARBA00022808"/>
    </source>
</evidence>
<dbReference type="GO" id="GO:0006547">
    <property type="term" value="P:L-histidine metabolic process"/>
    <property type="evidence" value="ECO:0007669"/>
    <property type="project" value="UniProtKB-KW"/>
</dbReference>
<dbReference type="GO" id="GO:0005737">
    <property type="term" value="C:cytoplasm"/>
    <property type="evidence" value="ECO:0007669"/>
    <property type="project" value="UniProtKB-SubCell"/>
</dbReference>
<evidence type="ECO:0000259" key="8">
    <source>
        <dbReference type="SMART" id="SM01221"/>
    </source>
</evidence>
<dbReference type="InterPro" id="IPR051623">
    <property type="entry name" value="FTCD"/>
</dbReference>
<evidence type="ECO:0000256" key="7">
    <source>
        <dbReference type="ARBA" id="ARBA00022954"/>
    </source>
</evidence>
<reference evidence="10" key="1">
    <citation type="submission" date="2019-04" db="EMBL/GenBank/DDBJ databases">
        <title>Evolution of Biomass-Degrading Anaerobic Consortia Revealed by Metagenomics.</title>
        <authorList>
            <person name="Peng X."/>
        </authorList>
    </citation>
    <scope>NUCLEOTIDE SEQUENCE</scope>
    <source>
        <strain evidence="10">SIG551</strain>
    </source>
</reference>
<dbReference type="EMBL" id="SVNY01000002">
    <property type="protein sequence ID" value="MBE6833173.1"/>
    <property type="molecule type" value="Genomic_DNA"/>
</dbReference>
<comment type="subcellular location">
    <subcellularLocation>
        <location evidence="1">Cytoplasm</location>
    </subcellularLocation>
</comment>
<dbReference type="SMART" id="SM01222">
    <property type="entry name" value="FTCD_N"/>
    <property type="match status" value="1"/>
</dbReference>
<dbReference type="InterPro" id="IPR037064">
    <property type="entry name" value="Formiminotransferase_N_sf"/>
</dbReference>
<evidence type="ECO:0000313" key="10">
    <source>
        <dbReference type="EMBL" id="MBE6833173.1"/>
    </source>
</evidence>
<keyword evidence="4" id="KW-0963">Cytoplasm</keyword>
<dbReference type="InterPro" id="IPR013802">
    <property type="entry name" value="Formiminotransferase_C"/>
</dbReference>